<sequence>MPRETLGDTVREMPRETLGDTLREMPRDTVRETSRERPAGCRRTARQAVRSCELGYVPVCFGGKRAGFVAERVGGMRESRVCVDVAPCDAPGLP</sequence>
<evidence type="ECO:0000313" key="1">
    <source>
        <dbReference type="EMBL" id="CDR08656.1"/>
    </source>
</evidence>
<evidence type="ECO:0000313" key="2">
    <source>
        <dbReference type="EMBL" id="MBP2065323.1"/>
    </source>
</evidence>
<dbReference type="Proteomes" id="UP000756710">
    <property type="component" value="Unassembled WGS sequence"/>
</dbReference>
<dbReference type="EMBL" id="JAGGLR010000019">
    <property type="protein sequence ID" value="MBP2065323.1"/>
    <property type="molecule type" value="Genomic_DNA"/>
</dbReference>
<organism evidence="1">
    <name type="scientific">Streptomyces iranensis</name>
    <dbReference type="NCBI Taxonomy" id="576784"/>
    <lineage>
        <taxon>Bacteria</taxon>
        <taxon>Bacillati</taxon>
        <taxon>Actinomycetota</taxon>
        <taxon>Actinomycetes</taxon>
        <taxon>Kitasatosporales</taxon>
        <taxon>Streptomycetaceae</taxon>
        <taxon>Streptomyces</taxon>
        <taxon>Streptomyces violaceusniger group</taxon>
    </lineage>
</organism>
<proteinExistence type="predicted"/>
<dbReference type="GeneID" id="32465155"/>
<protein>
    <submittedName>
        <fullName evidence="1">Uncharacterized protein</fullName>
    </submittedName>
</protein>
<dbReference type="AlphaFoldDB" id="A0A060ZS43"/>
<gene>
    <name evidence="2" type="ORF">J2Z30_006360</name>
    <name evidence="1" type="ORF">SIRAN5307</name>
</gene>
<accession>A0A060ZS43</accession>
<dbReference type="EMBL" id="LK022848">
    <property type="protein sequence ID" value="CDR08656.1"/>
    <property type="molecule type" value="Genomic_DNA"/>
</dbReference>
<name>A0A060ZS43_9ACTN</name>
<evidence type="ECO:0000313" key="3">
    <source>
        <dbReference type="Proteomes" id="UP000756710"/>
    </source>
</evidence>
<keyword evidence="3" id="KW-1185">Reference proteome</keyword>
<reference evidence="2 3" key="2">
    <citation type="submission" date="2021-03" db="EMBL/GenBank/DDBJ databases">
        <title>Genomic Encyclopedia of Type Strains, Phase IV (KMG-IV): sequencing the most valuable type-strain genomes for metagenomic binning, comparative biology and taxonomic classification.</title>
        <authorList>
            <person name="Goeker M."/>
        </authorList>
    </citation>
    <scope>NUCLEOTIDE SEQUENCE [LARGE SCALE GENOMIC DNA]</scope>
    <source>
        <strain evidence="2 3">DSM 41954</strain>
    </source>
</reference>
<dbReference type="HOGENOM" id="CLU_2384899_0_0_11"/>
<reference evidence="1" key="1">
    <citation type="submission" date="2014-05" db="EMBL/GenBank/DDBJ databases">
        <authorList>
            <person name="Horn Fabian"/>
        </authorList>
    </citation>
    <scope>NUCLEOTIDE SEQUENCE</scope>
</reference>